<evidence type="ECO:0000313" key="1">
    <source>
        <dbReference type="EMBL" id="KAF7696762.1"/>
    </source>
</evidence>
<sequence length="73" mass="8427">MVGLGVSSVSGESDRIRDTIEEDILPSVLRPLHHKHRRVEKDISNLMDHIQNFRDLSKLLDRDLAEPDHNSWS</sequence>
<evidence type="ECO:0000313" key="2">
    <source>
        <dbReference type="Proteomes" id="UP000606274"/>
    </source>
</evidence>
<dbReference type="Proteomes" id="UP000606274">
    <property type="component" value="Unassembled WGS sequence"/>
</dbReference>
<name>A0A8T0AY02_SILME</name>
<gene>
    <name evidence="1" type="ORF">HF521_005180</name>
</gene>
<protein>
    <submittedName>
        <fullName evidence="1">Uncharacterized protein</fullName>
    </submittedName>
</protein>
<dbReference type="EMBL" id="JABFDY010000015">
    <property type="protein sequence ID" value="KAF7696762.1"/>
    <property type="molecule type" value="Genomic_DNA"/>
</dbReference>
<dbReference type="AlphaFoldDB" id="A0A8T0AY02"/>
<accession>A0A8T0AY02</accession>
<comment type="caution">
    <text evidence="1">The sequence shown here is derived from an EMBL/GenBank/DDBJ whole genome shotgun (WGS) entry which is preliminary data.</text>
</comment>
<proteinExistence type="predicted"/>
<reference evidence="1" key="1">
    <citation type="submission" date="2020-08" db="EMBL/GenBank/DDBJ databases">
        <title>Chromosome-level assembly of Southern catfish (Silurus meridionalis) provides insights into visual adaptation to the nocturnal and benthic lifestyles.</title>
        <authorList>
            <person name="Zhang Y."/>
            <person name="Wang D."/>
            <person name="Peng Z."/>
        </authorList>
    </citation>
    <scope>NUCLEOTIDE SEQUENCE</scope>
    <source>
        <strain evidence="1">SWU-2019-XX</strain>
        <tissue evidence="1">Muscle</tissue>
    </source>
</reference>
<organism evidence="1 2">
    <name type="scientific">Silurus meridionalis</name>
    <name type="common">Southern catfish</name>
    <name type="synonym">Silurus soldatovi meridionalis</name>
    <dbReference type="NCBI Taxonomy" id="175797"/>
    <lineage>
        <taxon>Eukaryota</taxon>
        <taxon>Metazoa</taxon>
        <taxon>Chordata</taxon>
        <taxon>Craniata</taxon>
        <taxon>Vertebrata</taxon>
        <taxon>Euteleostomi</taxon>
        <taxon>Actinopterygii</taxon>
        <taxon>Neopterygii</taxon>
        <taxon>Teleostei</taxon>
        <taxon>Ostariophysi</taxon>
        <taxon>Siluriformes</taxon>
        <taxon>Siluridae</taxon>
        <taxon>Silurus</taxon>
    </lineage>
</organism>
<keyword evidence="2" id="KW-1185">Reference proteome</keyword>